<dbReference type="GO" id="GO:0005737">
    <property type="term" value="C:cytoplasm"/>
    <property type="evidence" value="ECO:0007669"/>
    <property type="project" value="TreeGrafter"/>
</dbReference>
<evidence type="ECO:0000256" key="1">
    <source>
        <dbReference type="ARBA" id="ARBA00007665"/>
    </source>
</evidence>
<evidence type="ECO:0000259" key="2">
    <source>
        <dbReference type="Pfam" id="PF01205"/>
    </source>
</evidence>
<feature type="domain" description="Impact N-terminal" evidence="2">
    <location>
        <begin position="24"/>
        <end position="131"/>
    </location>
</feature>
<dbReference type="Pfam" id="PF01205">
    <property type="entry name" value="Impact_N"/>
    <property type="match status" value="1"/>
</dbReference>
<name>A0A662ZET3_9GAMM</name>
<sequence>MSDYGYKIPALNDGEVFRNEIVIKKSRFITSAGHTRGVAEAEAFLARIRQEFADARHNCYAFNAGKGNETAFIGCSDDGEPKGTAGRPMLNVLVHSGIGEISIVVTRYFGGILLGTGGLVRAYQDSVKEILTALPLKDPENLEEIRFTADLARMHILEELVRKYGGRVISRDFSGTCCTYTVTADAVKAAFLKKDLERLNQTAQVS</sequence>
<dbReference type="RefSeq" id="WP_031578875.1">
    <property type="nucleotide sequence ID" value="NZ_FOXF01000004.1"/>
</dbReference>
<dbReference type="PROSITE" id="PS00910">
    <property type="entry name" value="UPF0029"/>
    <property type="match status" value="1"/>
</dbReference>
<proteinExistence type="inferred from homology"/>
<evidence type="ECO:0000313" key="4">
    <source>
        <dbReference type="Proteomes" id="UP000243745"/>
    </source>
</evidence>
<dbReference type="PANTHER" id="PTHR16301">
    <property type="entry name" value="IMPACT-RELATED"/>
    <property type="match status" value="1"/>
</dbReference>
<dbReference type="InterPro" id="IPR015796">
    <property type="entry name" value="Impact_YigZ-like"/>
</dbReference>
<dbReference type="InterPro" id="IPR020569">
    <property type="entry name" value="UPF0029_Impact_CS"/>
</dbReference>
<dbReference type="InterPro" id="IPR001498">
    <property type="entry name" value="Impact_N"/>
</dbReference>
<keyword evidence="4" id="KW-1185">Reference proteome</keyword>
<organism evidence="3 4">
    <name type="scientific">Ruminobacter amylophilus</name>
    <dbReference type="NCBI Taxonomy" id="867"/>
    <lineage>
        <taxon>Bacteria</taxon>
        <taxon>Pseudomonadati</taxon>
        <taxon>Pseudomonadota</taxon>
        <taxon>Gammaproteobacteria</taxon>
        <taxon>Aeromonadales</taxon>
        <taxon>Succinivibrionaceae</taxon>
        <taxon>Ruminobacter</taxon>
    </lineage>
</organism>
<accession>A0A662ZET3</accession>
<dbReference type="InterPro" id="IPR023582">
    <property type="entry name" value="Impact"/>
</dbReference>
<comment type="similarity">
    <text evidence="1">Belongs to the IMPACT family.</text>
</comment>
<dbReference type="Proteomes" id="UP000243745">
    <property type="component" value="Unassembled WGS sequence"/>
</dbReference>
<dbReference type="GO" id="GO:0006446">
    <property type="term" value="P:regulation of translational initiation"/>
    <property type="evidence" value="ECO:0007669"/>
    <property type="project" value="TreeGrafter"/>
</dbReference>
<dbReference type="OrthoDB" id="9813771at2"/>
<dbReference type="PANTHER" id="PTHR16301:SF20">
    <property type="entry name" value="IMPACT FAMILY MEMBER YIGZ"/>
    <property type="match status" value="1"/>
</dbReference>
<protein>
    <submittedName>
        <fullName evidence="3">Uncharacterized protein, YigZ family</fullName>
    </submittedName>
</protein>
<dbReference type="InterPro" id="IPR020568">
    <property type="entry name" value="Ribosomal_Su5_D2-typ_SF"/>
</dbReference>
<dbReference type="InterPro" id="IPR036956">
    <property type="entry name" value="Impact_N_sf"/>
</dbReference>
<dbReference type="Gene3D" id="3.30.230.30">
    <property type="entry name" value="Impact, N-terminal domain"/>
    <property type="match status" value="1"/>
</dbReference>
<gene>
    <name evidence="3" type="ORF">SAMN02910344_00396</name>
</gene>
<reference evidence="3 4" key="1">
    <citation type="submission" date="2016-10" db="EMBL/GenBank/DDBJ databases">
        <authorList>
            <person name="Varghese N."/>
            <person name="Submissions S."/>
        </authorList>
    </citation>
    <scope>NUCLEOTIDE SEQUENCE [LARGE SCALE GENOMIC DNA]</scope>
    <source>
        <strain evidence="3 4">DSM 1361</strain>
    </source>
</reference>
<evidence type="ECO:0000313" key="3">
    <source>
        <dbReference type="EMBL" id="SFP08058.1"/>
    </source>
</evidence>
<dbReference type="AlphaFoldDB" id="A0A662ZET3"/>
<dbReference type="EMBL" id="FOXF01000004">
    <property type="protein sequence ID" value="SFP08058.1"/>
    <property type="molecule type" value="Genomic_DNA"/>
</dbReference>
<dbReference type="SUPFAM" id="SSF54211">
    <property type="entry name" value="Ribosomal protein S5 domain 2-like"/>
    <property type="match status" value="1"/>
</dbReference>
<dbReference type="NCBIfam" id="TIGR00257">
    <property type="entry name" value="IMPACT_YIGZ"/>
    <property type="match status" value="1"/>
</dbReference>